<dbReference type="PROSITE" id="PS51257">
    <property type="entry name" value="PROKAR_LIPOPROTEIN"/>
    <property type="match status" value="1"/>
</dbReference>
<reference evidence="2" key="1">
    <citation type="submission" date="2022-03" db="EMBL/GenBank/DDBJ databases">
        <authorList>
            <person name="Woo C.Y."/>
        </authorList>
    </citation>
    <scope>NUCLEOTIDE SEQUENCE</scope>
    <source>
        <strain evidence="2">CYS-02</strain>
    </source>
</reference>
<dbReference type="SUPFAM" id="SSF53474">
    <property type="entry name" value="alpha/beta-Hydrolases"/>
    <property type="match status" value="1"/>
</dbReference>
<evidence type="ECO:0000259" key="1">
    <source>
        <dbReference type="Pfam" id="PF19878"/>
    </source>
</evidence>
<organism evidence="2 3">
    <name type="scientific">Variovorax terrae</name>
    <dbReference type="NCBI Taxonomy" id="2923278"/>
    <lineage>
        <taxon>Bacteria</taxon>
        <taxon>Pseudomonadati</taxon>
        <taxon>Pseudomonadota</taxon>
        <taxon>Betaproteobacteria</taxon>
        <taxon>Burkholderiales</taxon>
        <taxon>Comamonadaceae</taxon>
        <taxon>Variovorax</taxon>
    </lineage>
</organism>
<dbReference type="Pfam" id="PF19878">
    <property type="entry name" value="DUF6351"/>
    <property type="match status" value="1"/>
</dbReference>
<dbReference type="EMBL" id="JALGBI010000001">
    <property type="protein sequence ID" value="MCJ0762529.1"/>
    <property type="molecule type" value="Genomic_DNA"/>
</dbReference>
<feature type="domain" description="DUF6351" evidence="1">
    <location>
        <begin position="56"/>
        <end position="735"/>
    </location>
</feature>
<dbReference type="InterPro" id="IPR045556">
    <property type="entry name" value="DUF6351"/>
</dbReference>
<accession>A0A9X2ALP6</accession>
<name>A0A9X2ALP6_9BURK</name>
<protein>
    <submittedName>
        <fullName evidence="2">DUF6351 family protein</fullName>
    </submittedName>
</protein>
<dbReference type="RefSeq" id="WP_243304857.1">
    <property type="nucleotide sequence ID" value="NZ_JALGBI010000001.1"/>
</dbReference>
<sequence length="744" mass="78180">MNVKQERQARHRSALALALAGLLLGGLVSCGGSDGGLTAGAKPPPVTPPAQPVLQLSTLSSRADMVSGGSALVEVAVPDGITAADVRISSNGTDVTSAFAAATGGRKLRGLVSGLNIGSNKLVAKVGTDKAYGELSLTNYPITGPIFSGTQMTPFECRTVESGLGAPLDANCSVATRYDWFYFTAAGVRQPLASPLGARPADLGTATTIDGKTVPFIVRVESGTINRSIYRIAVLDDPKTAGQWNSAGWNQRIVFRFGESTAAQYNQGSNAVTDVFKTDSTDPQSVEALKRGFAYVVSSLNINKVNVNDVVAAETAMMLREHIAKDYGVPRWMVGMGGSGGAIQQMLIAQNYPGILDGIMPDAAFPDVFGTALAVSDCRLLNRYFIANPANSATRKAFEGHMNTVLGNTCATWDAGNGDAVLATNGSVSPACGLNDASKVYAPSTNPGGARCTVYDVNVNTLGRDPFTGGARRPLDNVGIQYGLAALKTGAITTTQFLDVNERIGGYDSDGNIIARRTVADAEALKRSYEMGRIGSGAGGLATVPILHMRAYAEPGGDIHTIYNDIKIREQLKRSNGRADNQVIWLFPNPALAAPAMQPTLVGVLRDSFLQRLSLMTQWLDAITGDSAPLTTDKVARLKPADAVDSCWSVADGSRVREEATFSGAGTCNTLYPKTPAPRMVAGAPVADDVVKCQLKPISDADYAPVVLSTPEKVRLAGIFPDGVCDYSKAGVGQAKLKGTWLKY</sequence>
<comment type="caution">
    <text evidence="2">The sequence shown here is derived from an EMBL/GenBank/DDBJ whole genome shotgun (WGS) entry which is preliminary data.</text>
</comment>
<dbReference type="Proteomes" id="UP001139447">
    <property type="component" value="Unassembled WGS sequence"/>
</dbReference>
<dbReference type="AlphaFoldDB" id="A0A9X2ALP6"/>
<proteinExistence type="predicted"/>
<dbReference type="InterPro" id="IPR029058">
    <property type="entry name" value="AB_hydrolase_fold"/>
</dbReference>
<evidence type="ECO:0000313" key="3">
    <source>
        <dbReference type="Proteomes" id="UP001139447"/>
    </source>
</evidence>
<evidence type="ECO:0000313" key="2">
    <source>
        <dbReference type="EMBL" id="MCJ0762529.1"/>
    </source>
</evidence>
<gene>
    <name evidence="2" type="ORF">MMF98_04820</name>
</gene>
<keyword evidence="3" id="KW-1185">Reference proteome</keyword>